<name>A0A502FWL5_9PROT</name>
<evidence type="ECO:0000313" key="2">
    <source>
        <dbReference type="EMBL" id="TPG53672.1"/>
    </source>
</evidence>
<dbReference type="OrthoDB" id="2290206at2"/>
<evidence type="ECO:0000313" key="3">
    <source>
        <dbReference type="Proteomes" id="UP000317078"/>
    </source>
</evidence>
<sequence>MGAEVQRLRALVAEPEAEIARLGRKVRRLEARLPATAQANAARRAAAAAAAAEFAQKVVRHVQRLRLTRASTMEIAAALNEAGIATREGGEWSHRQVQRLLGRLDGSWAPPRRFRTEK</sequence>
<dbReference type="EMBL" id="RCZP01000015">
    <property type="protein sequence ID" value="TPG53672.1"/>
    <property type="molecule type" value="Genomic_DNA"/>
</dbReference>
<proteinExistence type="predicted"/>
<reference evidence="2 3" key="1">
    <citation type="journal article" date="2019" name="Environ. Microbiol.">
        <title>Species interactions and distinct microbial communities in high Arctic permafrost affected cryosols are associated with the CH4 and CO2 gas fluxes.</title>
        <authorList>
            <person name="Altshuler I."/>
            <person name="Hamel J."/>
            <person name="Turney S."/>
            <person name="Magnuson E."/>
            <person name="Levesque R."/>
            <person name="Greer C."/>
            <person name="Whyte L.G."/>
        </authorList>
    </citation>
    <scope>NUCLEOTIDE SEQUENCE [LARGE SCALE GENOMIC DNA]</scope>
    <source>
        <strain evidence="2 3">S9.3B</strain>
    </source>
</reference>
<comment type="caution">
    <text evidence="2">The sequence shown here is derived from an EMBL/GenBank/DDBJ whole genome shotgun (WGS) entry which is preliminary data.</text>
</comment>
<feature type="domain" description="Recombinase" evidence="1">
    <location>
        <begin position="56"/>
        <end position="101"/>
    </location>
</feature>
<dbReference type="Pfam" id="PF07508">
    <property type="entry name" value="Recombinase"/>
    <property type="match status" value="1"/>
</dbReference>
<keyword evidence="3" id="KW-1185">Reference proteome</keyword>
<protein>
    <recommendedName>
        <fullName evidence="1">Recombinase domain-containing protein</fullName>
    </recommendedName>
</protein>
<organism evidence="2 3">
    <name type="scientific">Muricoccus nepalensis</name>
    <dbReference type="NCBI Taxonomy" id="1854500"/>
    <lineage>
        <taxon>Bacteria</taxon>
        <taxon>Pseudomonadati</taxon>
        <taxon>Pseudomonadota</taxon>
        <taxon>Alphaproteobacteria</taxon>
        <taxon>Acetobacterales</taxon>
        <taxon>Roseomonadaceae</taxon>
        <taxon>Muricoccus</taxon>
    </lineage>
</organism>
<evidence type="ECO:0000259" key="1">
    <source>
        <dbReference type="Pfam" id="PF07508"/>
    </source>
</evidence>
<dbReference type="AlphaFoldDB" id="A0A502FWL5"/>
<gene>
    <name evidence="2" type="ORF">EAH89_15835</name>
</gene>
<accession>A0A502FWL5</accession>
<dbReference type="GO" id="GO:0000150">
    <property type="term" value="F:DNA strand exchange activity"/>
    <property type="evidence" value="ECO:0007669"/>
    <property type="project" value="InterPro"/>
</dbReference>
<dbReference type="GO" id="GO:0003677">
    <property type="term" value="F:DNA binding"/>
    <property type="evidence" value="ECO:0007669"/>
    <property type="project" value="InterPro"/>
</dbReference>
<dbReference type="InterPro" id="IPR011109">
    <property type="entry name" value="DNA_bind_recombinase_dom"/>
</dbReference>
<dbReference type="Proteomes" id="UP000317078">
    <property type="component" value="Unassembled WGS sequence"/>
</dbReference>